<name>A0AAD7GUF6_MYCRO</name>
<comment type="caution">
    <text evidence="1">The sequence shown here is derived from an EMBL/GenBank/DDBJ whole genome shotgun (WGS) entry which is preliminary data.</text>
</comment>
<dbReference type="Proteomes" id="UP001221757">
    <property type="component" value="Unassembled WGS sequence"/>
</dbReference>
<keyword evidence="2" id="KW-1185">Reference proteome</keyword>
<dbReference type="AlphaFoldDB" id="A0AAD7GUF6"/>
<sequence>MPRQIQYQKNYSANNSSVDIIDGLRAETASLRAEVTELHAAKRKRDVGEAPTYSDDVFLPAVKRISPSTVVTANPLPPVALVAHTYPTDIPTAPPAAGSHYDAAPGFVPKAPPAVSAHQNTAVEIGPMQWDKDISGQVRALIGRMARGSTIDADAVKSLHAKRFAKNNRFITVFFPTNIAAIQFVNGWAAAPAPGFERVSVSFASSSSGN</sequence>
<evidence type="ECO:0000313" key="2">
    <source>
        <dbReference type="Proteomes" id="UP001221757"/>
    </source>
</evidence>
<organism evidence="1 2">
    <name type="scientific">Mycena rosella</name>
    <name type="common">Pink bonnet</name>
    <name type="synonym">Agaricus rosellus</name>
    <dbReference type="NCBI Taxonomy" id="1033263"/>
    <lineage>
        <taxon>Eukaryota</taxon>
        <taxon>Fungi</taxon>
        <taxon>Dikarya</taxon>
        <taxon>Basidiomycota</taxon>
        <taxon>Agaricomycotina</taxon>
        <taxon>Agaricomycetes</taxon>
        <taxon>Agaricomycetidae</taxon>
        <taxon>Agaricales</taxon>
        <taxon>Marasmiineae</taxon>
        <taxon>Mycenaceae</taxon>
        <taxon>Mycena</taxon>
    </lineage>
</organism>
<evidence type="ECO:0000313" key="1">
    <source>
        <dbReference type="EMBL" id="KAJ7705563.1"/>
    </source>
</evidence>
<protein>
    <submittedName>
        <fullName evidence="1">Uncharacterized protein</fullName>
    </submittedName>
</protein>
<dbReference type="EMBL" id="JARKIE010000008">
    <property type="protein sequence ID" value="KAJ7705563.1"/>
    <property type="molecule type" value="Genomic_DNA"/>
</dbReference>
<reference evidence="1" key="1">
    <citation type="submission" date="2023-03" db="EMBL/GenBank/DDBJ databases">
        <title>Massive genome expansion in bonnet fungi (Mycena s.s.) driven by repeated elements and novel gene families across ecological guilds.</title>
        <authorList>
            <consortium name="Lawrence Berkeley National Laboratory"/>
            <person name="Harder C.B."/>
            <person name="Miyauchi S."/>
            <person name="Viragh M."/>
            <person name="Kuo A."/>
            <person name="Thoen E."/>
            <person name="Andreopoulos B."/>
            <person name="Lu D."/>
            <person name="Skrede I."/>
            <person name="Drula E."/>
            <person name="Henrissat B."/>
            <person name="Morin E."/>
            <person name="Kohler A."/>
            <person name="Barry K."/>
            <person name="LaButti K."/>
            <person name="Morin E."/>
            <person name="Salamov A."/>
            <person name="Lipzen A."/>
            <person name="Mereny Z."/>
            <person name="Hegedus B."/>
            <person name="Baldrian P."/>
            <person name="Stursova M."/>
            <person name="Weitz H."/>
            <person name="Taylor A."/>
            <person name="Grigoriev I.V."/>
            <person name="Nagy L.G."/>
            <person name="Martin F."/>
            <person name="Kauserud H."/>
        </authorList>
    </citation>
    <scope>NUCLEOTIDE SEQUENCE</scope>
    <source>
        <strain evidence="1">CBHHK067</strain>
    </source>
</reference>
<proteinExistence type="predicted"/>
<accession>A0AAD7GUF6</accession>
<gene>
    <name evidence="1" type="ORF">B0H17DRAFT_1193222</name>
</gene>